<reference evidence="15 16" key="1">
    <citation type="submission" date="2024-05" db="EMBL/GenBank/DDBJ databases">
        <authorList>
            <person name="Liu Q."/>
            <person name="Xin Y.-H."/>
        </authorList>
    </citation>
    <scope>NUCLEOTIDE SEQUENCE [LARGE SCALE GENOMIC DNA]</scope>
    <source>
        <strain evidence="15 16">CGMCC 1.10181</strain>
    </source>
</reference>
<proteinExistence type="inferred from homology"/>
<sequence>MAAIIAAAAPASAVAREQLYSFNIPAQDLGNALNAFARASRQQITFDSVAVRGKTSRALTGRFSVRDGLDKLLQKSGLSVQVGRSGVLIIRRAEAQEPSQSTPPGRTQESATIDAGQNDGLDIIVTAQKREERIQDVPIAISAFKKQALDDRKIEGGSELLRAVPNVNFSKGNFSMYNFSIRGIGTKAISASSDPAVAVSFNNTPLIRNRLFEQEFLDVERVEVLRGPQGTLYGRNATGGVVNLIPALPTQEFQGEIKGEIGSFDSRRVSGMINIPLGDTFAIRGAGAFTKRDGFDYNSFTKQRVNGRDLWSTRFSAQWEPSASFKANVIWEHFNEDDDRSRTGKQLCTRDPGPASVGGVVLSDALRARLSQGCLPGSLYSDAAYSAPNGSSLAYVYIAKQIGLGFQPGSGGSLGAPVQIIGTNVDPYAGIVQSQNLREIATSYDPVFRARNDVVQLNLEAKLGDNLKLISQTAYAQDRYYSSQDYNRFVSNPIFNDSAQPLTDVLGRPIQGTGPTPGGVYTDPQLGPSNRMLSIDISKSRNHQWTQELRLQSSSPGMFNFSLGANYLNFKSEDDYYVLNNLFSMISQYYYNRDLDITRVATTACPPNTTDRECIYVDPNPLNALNNQGHNYFLSKNIVSTKSWAIFGETYWQVAKNVKVTLGARYTSDEKTTTPIPSQLLLGGGGGGTTGGTVNSGYPALADINQKWGRFTGRAVVDWKPNLAFTDDTLLYASASRGYKGGGSNPPRVDINPAVIQYQPLPTTFKPEYVNAFEIGMKNTLAGGKITLNATAFYYDYKDYQVSQIVDRISLNENFNARSMGLEFEGAWRPSRHFRLDANLGYLNTRLKKGAHSIDVMNRTQGNPGWTLLRPWLQVPSNCIAPTEYVNRIISSPFDDDLKTFMLVSLCNGSARTGSFNPNVATNLHWDQFLGFTYDPLTQAPNGGKGFDADLAGNELPNSPHLTFNLGAQYTFFLSDLELTFRGDYYRQSASYARVYNTAYDRLKGWDNINLAVTLARPKSGLTVQLYVKNLLDSAPITDFFTNSDDTGLTANVFTLDPRIIGFSVSKRF</sequence>
<keyword evidence="3 11" id="KW-1134">Transmembrane beta strand</keyword>
<comment type="subcellular location">
    <subcellularLocation>
        <location evidence="1 11">Cell outer membrane</location>
        <topology evidence="1 11">Multi-pass membrane protein</topology>
    </subcellularLocation>
</comment>
<feature type="compositionally biased region" description="Polar residues" evidence="13">
    <location>
        <begin position="97"/>
        <end position="111"/>
    </location>
</feature>
<evidence type="ECO:0000256" key="13">
    <source>
        <dbReference type="SAM" id="MobiDB-lite"/>
    </source>
</evidence>
<dbReference type="RefSeq" id="WP_343889515.1">
    <property type="nucleotide sequence ID" value="NZ_BAAAEH010000022.1"/>
</dbReference>
<dbReference type="Pfam" id="PF00593">
    <property type="entry name" value="TonB_dep_Rec_b-barrel"/>
    <property type="match status" value="2"/>
</dbReference>
<evidence type="ECO:0000256" key="8">
    <source>
        <dbReference type="ARBA" id="ARBA00023077"/>
    </source>
</evidence>
<evidence type="ECO:0000256" key="1">
    <source>
        <dbReference type="ARBA" id="ARBA00004571"/>
    </source>
</evidence>
<feature type="domain" description="Secretin/TonB short N-terminal" evidence="14">
    <location>
        <begin position="42"/>
        <end position="93"/>
    </location>
</feature>
<evidence type="ECO:0000313" key="15">
    <source>
        <dbReference type="EMBL" id="MEN2789708.1"/>
    </source>
</evidence>
<keyword evidence="6" id="KW-0408">Iron</keyword>
<evidence type="ECO:0000256" key="5">
    <source>
        <dbReference type="ARBA" id="ARBA00022692"/>
    </source>
</evidence>
<dbReference type="SUPFAM" id="SSF56935">
    <property type="entry name" value="Porins"/>
    <property type="match status" value="1"/>
</dbReference>
<name>A0ABU9Y1Q4_9SPHN</name>
<keyword evidence="15" id="KW-0675">Receptor</keyword>
<evidence type="ECO:0000259" key="14">
    <source>
        <dbReference type="SMART" id="SM00965"/>
    </source>
</evidence>
<evidence type="ECO:0000256" key="9">
    <source>
        <dbReference type="ARBA" id="ARBA00023136"/>
    </source>
</evidence>
<evidence type="ECO:0000256" key="3">
    <source>
        <dbReference type="ARBA" id="ARBA00022452"/>
    </source>
</evidence>
<keyword evidence="10 11" id="KW-0998">Cell outer membrane</keyword>
<dbReference type="InterPro" id="IPR011662">
    <property type="entry name" value="Secretin/TonB_short_N"/>
</dbReference>
<dbReference type="SMART" id="SM00965">
    <property type="entry name" value="STN"/>
    <property type="match status" value="1"/>
</dbReference>
<comment type="caution">
    <text evidence="15">The sequence shown here is derived from an EMBL/GenBank/DDBJ whole genome shotgun (WGS) entry which is preliminary data.</text>
</comment>
<keyword evidence="9 11" id="KW-0472">Membrane</keyword>
<evidence type="ECO:0000256" key="12">
    <source>
        <dbReference type="RuleBase" id="RU003357"/>
    </source>
</evidence>
<keyword evidence="5 11" id="KW-0812">Transmembrane</keyword>
<evidence type="ECO:0000256" key="2">
    <source>
        <dbReference type="ARBA" id="ARBA00022448"/>
    </source>
</evidence>
<keyword evidence="16" id="KW-1185">Reference proteome</keyword>
<evidence type="ECO:0000256" key="6">
    <source>
        <dbReference type="ARBA" id="ARBA00023004"/>
    </source>
</evidence>
<evidence type="ECO:0000256" key="4">
    <source>
        <dbReference type="ARBA" id="ARBA00022496"/>
    </source>
</evidence>
<evidence type="ECO:0000313" key="16">
    <source>
        <dbReference type="Proteomes" id="UP001419910"/>
    </source>
</evidence>
<feature type="region of interest" description="Disordered" evidence="13">
    <location>
        <begin position="93"/>
        <end position="113"/>
    </location>
</feature>
<keyword evidence="2 11" id="KW-0813">Transport</keyword>
<accession>A0ABU9Y1Q4</accession>
<dbReference type="PANTHER" id="PTHR32552">
    <property type="entry name" value="FERRICHROME IRON RECEPTOR-RELATED"/>
    <property type="match status" value="1"/>
</dbReference>
<keyword evidence="7" id="KW-0406">Ion transport</keyword>
<evidence type="ECO:0000256" key="11">
    <source>
        <dbReference type="PROSITE-ProRule" id="PRU01360"/>
    </source>
</evidence>
<dbReference type="PANTHER" id="PTHR32552:SF81">
    <property type="entry name" value="TONB-DEPENDENT OUTER MEMBRANE RECEPTOR"/>
    <property type="match status" value="1"/>
</dbReference>
<dbReference type="InterPro" id="IPR012910">
    <property type="entry name" value="Plug_dom"/>
</dbReference>
<gene>
    <name evidence="15" type="ORF">ABC974_08730</name>
</gene>
<organism evidence="15 16">
    <name type="scientific">Sphingomonas oligophenolica</name>
    <dbReference type="NCBI Taxonomy" id="301154"/>
    <lineage>
        <taxon>Bacteria</taxon>
        <taxon>Pseudomonadati</taxon>
        <taxon>Pseudomonadota</taxon>
        <taxon>Alphaproteobacteria</taxon>
        <taxon>Sphingomonadales</taxon>
        <taxon>Sphingomonadaceae</taxon>
        <taxon>Sphingomonas</taxon>
    </lineage>
</organism>
<dbReference type="EMBL" id="JBDIME010000005">
    <property type="protein sequence ID" value="MEN2789708.1"/>
    <property type="molecule type" value="Genomic_DNA"/>
</dbReference>
<keyword evidence="4" id="KW-0410">Iron transport</keyword>
<dbReference type="InterPro" id="IPR036942">
    <property type="entry name" value="Beta-barrel_TonB_sf"/>
</dbReference>
<comment type="similarity">
    <text evidence="11 12">Belongs to the TonB-dependent receptor family.</text>
</comment>
<dbReference type="Gene3D" id="3.55.50.30">
    <property type="match status" value="1"/>
</dbReference>
<evidence type="ECO:0000256" key="10">
    <source>
        <dbReference type="ARBA" id="ARBA00023237"/>
    </source>
</evidence>
<dbReference type="InterPro" id="IPR039426">
    <property type="entry name" value="TonB-dep_rcpt-like"/>
</dbReference>
<evidence type="ECO:0000256" key="7">
    <source>
        <dbReference type="ARBA" id="ARBA00023065"/>
    </source>
</evidence>
<keyword evidence="8 12" id="KW-0798">TonB box</keyword>
<dbReference type="InterPro" id="IPR000531">
    <property type="entry name" value="Beta-barrel_TonB"/>
</dbReference>
<dbReference type="Pfam" id="PF07715">
    <property type="entry name" value="Plug"/>
    <property type="match status" value="1"/>
</dbReference>
<dbReference type="Gene3D" id="2.40.170.20">
    <property type="entry name" value="TonB-dependent receptor, beta-barrel domain"/>
    <property type="match status" value="3"/>
</dbReference>
<protein>
    <submittedName>
        <fullName evidence="15">TonB-dependent receptor</fullName>
    </submittedName>
</protein>
<dbReference type="PROSITE" id="PS52016">
    <property type="entry name" value="TONB_DEPENDENT_REC_3"/>
    <property type="match status" value="1"/>
</dbReference>
<dbReference type="Proteomes" id="UP001419910">
    <property type="component" value="Unassembled WGS sequence"/>
</dbReference>
<dbReference type="Pfam" id="PF07660">
    <property type="entry name" value="STN"/>
    <property type="match status" value="1"/>
</dbReference>